<dbReference type="SMART" id="SM00271">
    <property type="entry name" value="DnaJ"/>
    <property type="match status" value="1"/>
</dbReference>
<feature type="transmembrane region" description="Helical" evidence="6">
    <location>
        <begin position="28"/>
        <end position="61"/>
    </location>
</feature>
<dbReference type="GO" id="GO:0016020">
    <property type="term" value="C:membrane"/>
    <property type="evidence" value="ECO:0007669"/>
    <property type="project" value="UniProtKB-SubCell"/>
</dbReference>
<evidence type="ECO:0000256" key="2">
    <source>
        <dbReference type="ARBA" id="ARBA00022692"/>
    </source>
</evidence>
<keyword evidence="2 6" id="KW-0812">Transmembrane</keyword>
<dbReference type="SUPFAM" id="SSF46565">
    <property type="entry name" value="Chaperone J-domain"/>
    <property type="match status" value="1"/>
</dbReference>
<evidence type="ECO:0000256" key="5">
    <source>
        <dbReference type="ARBA" id="ARBA00038105"/>
    </source>
</evidence>
<accession>A0A840SMB2</accession>
<dbReference type="Proteomes" id="UP000549457">
    <property type="component" value="Unassembled WGS sequence"/>
</dbReference>
<dbReference type="Gene3D" id="1.10.287.110">
    <property type="entry name" value="DnaJ domain"/>
    <property type="match status" value="1"/>
</dbReference>
<gene>
    <name evidence="8" type="ORF">HNP73_002060</name>
</gene>
<keyword evidence="9" id="KW-1185">Reference proteome</keyword>
<evidence type="ECO:0000313" key="9">
    <source>
        <dbReference type="Proteomes" id="UP000549457"/>
    </source>
</evidence>
<dbReference type="EMBL" id="JACHFM010000002">
    <property type="protein sequence ID" value="MBB5222124.1"/>
    <property type="molecule type" value="Genomic_DNA"/>
</dbReference>
<dbReference type="PRINTS" id="PR00625">
    <property type="entry name" value="JDOMAIN"/>
</dbReference>
<dbReference type="Pfam" id="PF00226">
    <property type="entry name" value="DnaJ"/>
    <property type="match status" value="1"/>
</dbReference>
<name>A0A840SMB2_9RHOB</name>
<dbReference type="CDD" id="cd06257">
    <property type="entry name" value="DnaJ"/>
    <property type="match status" value="1"/>
</dbReference>
<comment type="subcellular location">
    <subcellularLocation>
        <location evidence="1">Membrane</location>
        <topology evidence="1">Single-pass membrane protein</topology>
    </subcellularLocation>
</comment>
<organism evidence="8 9">
    <name type="scientific">Amaricoccus macauensis</name>
    <dbReference type="NCBI Taxonomy" id="57001"/>
    <lineage>
        <taxon>Bacteria</taxon>
        <taxon>Pseudomonadati</taxon>
        <taxon>Pseudomonadota</taxon>
        <taxon>Alphaproteobacteria</taxon>
        <taxon>Rhodobacterales</taxon>
        <taxon>Paracoccaceae</taxon>
        <taxon>Amaricoccus</taxon>
    </lineage>
</organism>
<sequence>MTAPIWASLALLAFGAIAILFQTQPRERAFAILVFVLAAVFAALRLVPLAVAAVLGGLWLWRGMPTGRASTSRPLPGWASRPAPEHAEVRSAGLRMTLDRVSGEMDGEVLQGPDVGRRLSDLGPDAIRALAAAFEAAGDEESLALLLAWLDRAGRRGEAAPGGAASGAPMTEAEAYGVLGLTPGASLDEVRAAYRRLMRRVHPDLGGSDALAAMLNAAKDVLDPGEGGGA</sequence>
<reference evidence="8 9" key="1">
    <citation type="submission" date="2020-08" db="EMBL/GenBank/DDBJ databases">
        <title>Genomic Encyclopedia of Type Strains, Phase IV (KMG-IV): sequencing the most valuable type-strain genomes for metagenomic binning, comparative biology and taxonomic classification.</title>
        <authorList>
            <person name="Goeker M."/>
        </authorList>
    </citation>
    <scope>NUCLEOTIDE SEQUENCE [LARGE SCALE GENOMIC DNA]</scope>
    <source>
        <strain evidence="8 9">DSM 101730</strain>
    </source>
</reference>
<dbReference type="PROSITE" id="PS50076">
    <property type="entry name" value="DNAJ_2"/>
    <property type="match status" value="1"/>
</dbReference>
<dbReference type="AlphaFoldDB" id="A0A840SMB2"/>
<evidence type="ECO:0000256" key="1">
    <source>
        <dbReference type="ARBA" id="ARBA00004167"/>
    </source>
</evidence>
<evidence type="ECO:0000259" key="7">
    <source>
        <dbReference type="PROSITE" id="PS50076"/>
    </source>
</evidence>
<evidence type="ECO:0000256" key="3">
    <source>
        <dbReference type="ARBA" id="ARBA00022989"/>
    </source>
</evidence>
<comment type="caution">
    <text evidence="8">The sequence shown here is derived from an EMBL/GenBank/DDBJ whole genome shotgun (WGS) entry which is preliminary data.</text>
</comment>
<evidence type="ECO:0000256" key="6">
    <source>
        <dbReference type="SAM" id="Phobius"/>
    </source>
</evidence>
<dbReference type="InterPro" id="IPR001623">
    <property type="entry name" value="DnaJ_domain"/>
</dbReference>
<dbReference type="PANTHER" id="PTHR12763:SF28">
    <property type="entry name" value="GEO10507P1-RELATED"/>
    <property type="match status" value="1"/>
</dbReference>
<proteinExistence type="inferred from homology"/>
<keyword evidence="4 6" id="KW-0472">Membrane</keyword>
<feature type="domain" description="J" evidence="7">
    <location>
        <begin position="174"/>
        <end position="227"/>
    </location>
</feature>
<evidence type="ECO:0000313" key="8">
    <source>
        <dbReference type="EMBL" id="MBB5222124.1"/>
    </source>
</evidence>
<protein>
    <recommendedName>
        <fullName evidence="7">J domain-containing protein</fullName>
    </recommendedName>
</protein>
<evidence type="ECO:0000256" key="4">
    <source>
        <dbReference type="ARBA" id="ARBA00023136"/>
    </source>
</evidence>
<dbReference type="PANTHER" id="PTHR12763">
    <property type="match status" value="1"/>
</dbReference>
<keyword evidence="3 6" id="KW-1133">Transmembrane helix</keyword>
<dbReference type="InterPro" id="IPR036869">
    <property type="entry name" value="J_dom_sf"/>
</dbReference>
<comment type="similarity">
    <text evidence="5">Belongs to the TIM14 family.</text>
</comment>
<dbReference type="RefSeq" id="WP_184148541.1">
    <property type="nucleotide sequence ID" value="NZ_JACHFM010000002.1"/>
</dbReference>